<dbReference type="Gene3D" id="2.60.40.10">
    <property type="entry name" value="Immunoglobulins"/>
    <property type="match status" value="1"/>
</dbReference>
<dbReference type="KEGG" id="puo:RZN69_16325"/>
<dbReference type="InterPro" id="IPR029062">
    <property type="entry name" value="Class_I_gatase-like"/>
</dbReference>
<dbReference type="InterPro" id="IPR013783">
    <property type="entry name" value="Ig-like_fold"/>
</dbReference>
<name>A0AAQ3QU80_9BACT</name>
<dbReference type="AlphaFoldDB" id="A0AAQ3QU80"/>
<keyword evidence="3" id="KW-1185">Reference proteome</keyword>
<dbReference type="EMBL" id="CP136920">
    <property type="protein sequence ID" value="WOO40188.1"/>
    <property type="molecule type" value="Genomic_DNA"/>
</dbReference>
<protein>
    <recommendedName>
        <fullName evidence="4">ThuA-like domain-containing protein</fullName>
    </recommendedName>
</protein>
<proteinExistence type="predicted"/>
<evidence type="ECO:0000313" key="2">
    <source>
        <dbReference type="EMBL" id="WOO40188.1"/>
    </source>
</evidence>
<feature type="chain" id="PRO_5043002049" description="ThuA-like domain-containing protein" evidence="1">
    <location>
        <begin position="29"/>
        <end position="403"/>
    </location>
</feature>
<evidence type="ECO:0000313" key="3">
    <source>
        <dbReference type="Proteomes" id="UP001304300"/>
    </source>
</evidence>
<keyword evidence="1" id="KW-0732">Signal</keyword>
<sequence length="403" mass="44111">MKHLFVIATRFVLLVSICVGSLCLSALAKDKPVVLYVYGDVAADGTVPSGDAEPFHQMRLDDKGHLGMSQFKAALEAVGFDVQQIYDVDVTLDQPTLEKIDVLILGSNQRRFSDAEEKALLDWITAGGGLIAWSDSAFGGHFREVGVDNELGRLSNNDLTEPYGMYFMTDNGAGNYLVTQYEDDHFINNFQKDGGVDFRGEGVSVVRVSPPARMLARFQEGGLGGGLRLSKVDGKMDPDRDAALAIAEVGKGRVVGVFDRNLFWNAGPGTRLSHSDNREFAQRITLWAAGLDNTPGITKKIASRQEAGRNTPPSVQVSYDLAKDGKYVDLSAVIDDNDDDTQSPEITWKQVKGPKTAEFENNNPNVASVRVLLKEPGEYAFVAEVKDGEFFIRKWVGVKVPSR</sequence>
<dbReference type="Proteomes" id="UP001304300">
    <property type="component" value="Chromosome"/>
</dbReference>
<dbReference type="SUPFAM" id="SSF52317">
    <property type="entry name" value="Class I glutamine amidotransferase-like"/>
    <property type="match status" value="1"/>
</dbReference>
<dbReference type="Gene3D" id="3.40.50.880">
    <property type="match status" value="1"/>
</dbReference>
<gene>
    <name evidence="2" type="ORF">RZN69_16325</name>
</gene>
<organism evidence="2 3">
    <name type="scientific">Rubellicoccus peritrichatus</name>
    <dbReference type="NCBI Taxonomy" id="3080537"/>
    <lineage>
        <taxon>Bacteria</taxon>
        <taxon>Pseudomonadati</taxon>
        <taxon>Verrucomicrobiota</taxon>
        <taxon>Opitutia</taxon>
        <taxon>Puniceicoccales</taxon>
        <taxon>Cerasicoccaceae</taxon>
        <taxon>Rubellicoccus</taxon>
    </lineage>
</organism>
<dbReference type="RefSeq" id="WP_317832327.1">
    <property type="nucleotide sequence ID" value="NZ_CP136920.1"/>
</dbReference>
<evidence type="ECO:0008006" key="4">
    <source>
        <dbReference type="Google" id="ProtNLM"/>
    </source>
</evidence>
<evidence type="ECO:0000256" key="1">
    <source>
        <dbReference type="SAM" id="SignalP"/>
    </source>
</evidence>
<reference evidence="2 3" key="1">
    <citation type="submission" date="2023-10" db="EMBL/GenBank/DDBJ databases">
        <title>Rubellicoccus peritrichatus gen. nov., sp. nov., isolated from an algae of coral reef tank.</title>
        <authorList>
            <person name="Luo J."/>
        </authorList>
    </citation>
    <scope>NUCLEOTIDE SEQUENCE [LARGE SCALE GENOMIC DNA]</scope>
    <source>
        <strain evidence="2 3">CR14</strain>
    </source>
</reference>
<accession>A0AAQ3QU80</accession>
<feature type="signal peptide" evidence="1">
    <location>
        <begin position="1"/>
        <end position="28"/>
    </location>
</feature>